<accession>A0A1Y2C283</accession>
<feature type="chain" id="PRO_5012485950" evidence="2">
    <location>
        <begin position="21"/>
        <end position="81"/>
    </location>
</feature>
<name>A0A1Y2C283_9FUNG</name>
<keyword evidence="2" id="KW-0732">Signal</keyword>
<feature type="signal peptide" evidence="2">
    <location>
        <begin position="1"/>
        <end position="20"/>
    </location>
</feature>
<dbReference type="AlphaFoldDB" id="A0A1Y2C283"/>
<sequence length="81" mass="8621">MRISSSFAAAAVLASATAAAQPTNTDPNAIFVPKDQKVIDDLMASGKTLWALAPISIVGTIASLIPFFRNFDRGVQHDVQY</sequence>
<reference evidence="3 4" key="1">
    <citation type="submission" date="2016-07" db="EMBL/GenBank/DDBJ databases">
        <title>Pervasive Adenine N6-methylation of Active Genes in Fungi.</title>
        <authorList>
            <consortium name="DOE Joint Genome Institute"/>
            <person name="Mondo S.J."/>
            <person name="Dannebaum R.O."/>
            <person name="Kuo R.C."/>
            <person name="Labutti K."/>
            <person name="Haridas S."/>
            <person name="Kuo A."/>
            <person name="Salamov A."/>
            <person name="Ahrendt S.R."/>
            <person name="Lipzen A."/>
            <person name="Sullivan W."/>
            <person name="Andreopoulos W.B."/>
            <person name="Clum A."/>
            <person name="Lindquist E."/>
            <person name="Daum C."/>
            <person name="Ramamoorthy G.K."/>
            <person name="Gryganskyi A."/>
            <person name="Culley D."/>
            <person name="Magnuson J.K."/>
            <person name="James T.Y."/>
            <person name="O'Malley M.A."/>
            <person name="Stajich J.E."/>
            <person name="Spatafora J.W."/>
            <person name="Visel A."/>
            <person name="Grigoriev I.V."/>
        </authorList>
    </citation>
    <scope>NUCLEOTIDE SEQUENCE [LARGE SCALE GENOMIC DNA]</scope>
    <source>
        <strain evidence="3 4">JEL800</strain>
    </source>
</reference>
<evidence type="ECO:0000313" key="4">
    <source>
        <dbReference type="Proteomes" id="UP000193642"/>
    </source>
</evidence>
<proteinExistence type="predicted"/>
<comment type="caution">
    <text evidence="3">The sequence shown here is derived from an EMBL/GenBank/DDBJ whole genome shotgun (WGS) entry which is preliminary data.</text>
</comment>
<organism evidence="3 4">
    <name type="scientific">Rhizoclosmatium globosum</name>
    <dbReference type="NCBI Taxonomy" id="329046"/>
    <lineage>
        <taxon>Eukaryota</taxon>
        <taxon>Fungi</taxon>
        <taxon>Fungi incertae sedis</taxon>
        <taxon>Chytridiomycota</taxon>
        <taxon>Chytridiomycota incertae sedis</taxon>
        <taxon>Chytridiomycetes</taxon>
        <taxon>Chytridiales</taxon>
        <taxon>Chytriomycetaceae</taxon>
        <taxon>Rhizoclosmatium</taxon>
    </lineage>
</organism>
<evidence type="ECO:0000256" key="2">
    <source>
        <dbReference type="SAM" id="SignalP"/>
    </source>
</evidence>
<keyword evidence="4" id="KW-1185">Reference proteome</keyword>
<dbReference type="OrthoDB" id="2144708at2759"/>
<evidence type="ECO:0000313" key="3">
    <source>
        <dbReference type="EMBL" id="ORY40987.1"/>
    </source>
</evidence>
<dbReference type="EMBL" id="MCGO01000033">
    <property type="protein sequence ID" value="ORY40987.1"/>
    <property type="molecule type" value="Genomic_DNA"/>
</dbReference>
<keyword evidence="1" id="KW-0472">Membrane</keyword>
<feature type="non-terminal residue" evidence="3">
    <location>
        <position position="1"/>
    </location>
</feature>
<gene>
    <name evidence="3" type="ORF">BCR33DRAFT_719091</name>
</gene>
<protein>
    <submittedName>
        <fullName evidence="3">Uncharacterized protein</fullName>
    </submittedName>
</protein>
<dbReference type="Proteomes" id="UP000193642">
    <property type="component" value="Unassembled WGS sequence"/>
</dbReference>
<evidence type="ECO:0000256" key="1">
    <source>
        <dbReference type="SAM" id="Phobius"/>
    </source>
</evidence>
<keyword evidence="1" id="KW-0812">Transmembrane</keyword>
<feature type="transmembrane region" description="Helical" evidence="1">
    <location>
        <begin position="49"/>
        <end position="68"/>
    </location>
</feature>
<keyword evidence="1" id="KW-1133">Transmembrane helix</keyword>